<dbReference type="AlphaFoldDB" id="A0A3R7PG25"/>
<organism evidence="4 5">
    <name type="scientific">Penaeus vannamei</name>
    <name type="common">Whiteleg shrimp</name>
    <name type="synonym">Litopenaeus vannamei</name>
    <dbReference type="NCBI Taxonomy" id="6689"/>
    <lineage>
        <taxon>Eukaryota</taxon>
        <taxon>Metazoa</taxon>
        <taxon>Ecdysozoa</taxon>
        <taxon>Arthropoda</taxon>
        <taxon>Crustacea</taxon>
        <taxon>Multicrustacea</taxon>
        <taxon>Malacostraca</taxon>
        <taxon>Eumalacostraca</taxon>
        <taxon>Eucarida</taxon>
        <taxon>Decapoda</taxon>
        <taxon>Dendrobranchiata</taxon>
        <taxon>Penaeoidea</taxon>
        <taxon>Penaeidae</taxon>
        <taxon>Penaeus</taxon>
    </lineage>
</organism>
<evidence type="ECO:0000259" key="3">
    <source>
        <dbReference type="PROSITE" id="PS50853"/>
    </source>
</evidence>
<dbReference type="SMART" id="SM00060">
    <property type="entry name" value="FN3"/>
    <property type="match status" value="1"/>
</dbReference>
<name>A0A3R7PG25_PENVA</name>
<feature type="region of interest" description="Disordered" evidence="1">
    <location>
        <begin position="583"/>
        <end position="609"/>
    </location>
</feature>
<feature type="domain" description="Fibronectin type-III" evidence="3">
    <location>
        <begin position="69"/>
        <end position="161"/>
    </location>
</feature>
<evidence type="ECO:0000313" key="5">
    <source>
        <dbReference type="Proteomes" id="UP000283509"/>
    </source>
</evidence>
<feature type="compositionally biased region" description="Polar residues" evidence="1">
    <location>
        <begin position="534"/>
        <end position="551"/>
    </location>
</feature>
<feature type="compositionally biased region" description="Polar residues" evidence="1">
    <location>
        <begin position="670"/>
        <end position="679"/>
    </location>
</feature>
<protein>
    <recommendedName>
        <fullName evidence="3">Fibronectin type-III domain-containing protein</fullName>
    </recommendedName>
</protein>
<dbReference type="EMBL" id="QCYY01000079">
    <property type="protein sequence ID" value="ROT85996.1"/>
    <property type="molecule type" value="Genomic_DNA"/>
</dbReference>
<keyword evidence="5" id="KW-1185">Reference proteome</keyword>
<dbReference type="STRING" id="6689.A0A3R7PG25"/>
<dbReference type="CDD" id="cd00063">
    <property type="entry name" value="FN3"/>
    <property type="match status" value="1"/>
</dbReference>
<dbReference type="SUPFAM" id="SSF48726">
    <property type="entry name" value="Immunoglobulin"/>
    <property type="match status" value="1"/>
</dbReference>
<evidence type="ECO:0000256" key="2">
    <source>
        <dbReference type="SAM" id="Phobius"/>
    </source>
</evidence>
<dbReference type="InterPro" id="IPR013783">
    <property type="entry name" value="Ig-like_fold"/>
</dbReference>
<dbReference type="Pfam" id="PF00041">
    <property type="entry name" value="fn3"/>
    <property type="match status" value="1"/>
</dbReference>
<evidence type="ECO:0000313" key="4">
    <source>
        <dbReference type="EMBL" id="ROT85996.1"/>
    </source>
</evidence>
<reference evidence="4 5" key="2">
    <citation type="submission" date="2019-01" db="EMBL/GenBank/DDBJ databases">
        <title>The decoding of complex shrimp genome reveals the adaptation for benthos swimmer, frequently molting mechanism and breeding impact on genome.</title>
        <authorList>
            <person name="Sun Y."/>
            <person name="Gao Y."/>
            <person name="Yu Y."/>
        </authorList>
    </citation>
    <scope>NUCLEOTIDE SEQUENCE [LARGE SCALE GENOMIC DNA]</scope>
    <source>
        <tissue evidence="4">Muscle</tissue>
    </source>
</reference>
<accession>A0A3R7PG25</accession>
<dbReference type="SUPFAM" id="SSF49265">
    <property type="entry name" value="Fibronectin type III"/>
    <property type="match status" value="1"/>
</dbReference>
<gene>
    <name evidence="4" type="ORF">C7M84_024171</name>
</gene>
<keyword evidence="2" id="KW-1133">Transmembrane helix</keyword>
<feature type="region of interest" description="Disordered" evidence="1">
    <location>
        <begin position="670"/>
        <end position="697"/>
    </location>
</feature>
<dbReference type="InterPro" id="IPR003961">
    <property type="entry name" value="FN3_dom"/>
</dbReference>
<keyword evidence="2" id="KW-0812">Transmembrane</keyword>
<feature type="region of interest" description="Disordered" evidence="1">
    <location>
        <begin position="273"/>
        <end position="311"/>
    </location>
</feature>
<feature type="transmembrane region" description="Helical" evidence="2">
    <location>
        <begin position="173"/>
        <end position="197"/>
    </location>
</feature>
<proteinExistence type="predicted"/>
<dbReference type="PROSITE" id="PS50853">
    <property type="entry name" value="FN3"/>
    <property type="match status" value="1"/>
</dbReference>
<keyword evidence="2" id="KW-0472">Membrane</keyword>
<sequence>MLPTWRLTRDSHLGICDAIVVDEVAEWSSILEVREVTPADFTFYTCVARNALGQHALNLTLGPPVPPEDPYNLTATVVSPSSVVLLWRHDQGYSPARGYTIRYHPAGTRKFFFQNVSDASMRSATVRGLDSATMYVFSIMADSEQGRSRYSPPSSAFTMSGAKANSQRKVPRLILVVICLTGAGLLVLNIVIVACFLRRYNFKKSPNKKVTGDKAATLDVCTASTTPGSVTYVDLLNAEPSDAANARDLQLTAQRTKEIQDAYQRRHQVIVEQPGPTTDRSSPPAPHSVSGSPLPYLTPTPSPGILTNAHLPHPGASATQLYHLHCSQWQYYVPSVTPPHHIPCTQIMHCLPHTISSHQVTSVQTQHGDAFGGQYAAHLMASQQARPPNATSKQAHSPGTRYVNSAQQIYTMSPCQTPPLTHHITPPYQPDSLPLVESKMCNSPPAGRTEDGIAVYCDPSEGEERSKTGDYSLTNTSVAQDGFTSLPRSHSSIPDVCPVNSTSFEPILQHVRLQETILEYPEEDSCSVLSHSSNTSKCSGCHQGSSDSTSDSRIHASLPSQPLLLPHQKDFRQVDCHQTQAIPAWSDSGQPNYPDAPPLYPLGEDRREPEQGEHRPCACYQCIGSSQTPLRHFEQSESKGCECCQHAQPRGDGEAACARLDNLASQQKRYDSTCSQTAQIEEVTNPPSAPKSEPIST</sequence>
<comment type="caution">
    <text evidence="4">The sequence shown here is derived from an EMBL/GenBank/DDBJ whole genome shotgun (WGS) entry which is preliminary data.</text>
</comment>
<evidence type="ECO:0000256" key="1">
    <source>
        <dbReference type="SAM" id="MobiDB-lite"/>
    </source>
</evidence>
<reference evidence="4 5" key="1">
    <citation type="submission" date="2018-04" db="EMBL/GenBank/DDBJ databases">
        <authorList>
            <person name="Zhang X."/>
            <person name="Yuan J."/>
            <person name="Li F."/>
            <person name="Xiang J."/>
        </authorList>
    </citation>
    <scope>NUCLEOTIDE SEQUENCE [LARGE SCALE GENOMIC DNA]</scope>
    <source>
        <tissue evidence="4">Muscle</tissue>
    </source>
</reference>
<dbReference type="CDD" id="cd00096">
    <property type="entry name" value="Ig"/>
    <property type="match status" value="1"/>
</dbReference>
<dbReference type="InterPro" id="IPR036116">
    <property type="entry name" value="FN3_sf"/>
</dbReference>
<dbReference type="Gene3D" id="2.60.40.10">
    <property type="entry name" value="Immunoglobulins"/>
    <property type="match status" value="1"/>
</dbReference>
<dbReference type="InterPro" id="IPR036179">
    <property type="entry name" value="Ig-like_dom_sf"/>
</dbReference>
<dbReference type="OrthoDB" id="6360807at2759"/>
<feature type="region of interest" description="Disordered" evidence="1">
    <location>
        <begin position="534"/>
        <end position="555"/>
    </location>
</feature>
<dbReference type="Proteomes" id="UP000283509">
    <property type="component" value="Unassembled WGS sequence"/>
</dbReference>